<dbReference type="InterPro" id="IPR013783">
    <property type="entry name" value="Ig-like_fold"/>
</dbReference>
<comment type="caution">
    <text evidence="1">The sequence shown here is derived from an EMBL/GenBank/DDBJ whole genome shotgun (WGS) entry which is preliminary data.</text>
</comment>
<protein>
    <recommendedName>
        <fullName evidence="2">Fibronectin type-III domain-containing protein</fullName>
    </recommendedName>
</protein>
<dbReference type="Gene3D" id="2.60.40.10">
    <property type="entry name" value="Immunoglobulins"/>
    <property type="match status" value="1"/>
</dbReference>
<proteinExistence type="predicted"/>
<evidence type="ECO:0008006" key="2">
    <source>
        <dbReference type="Google" id="ProtNLM"/>
    </source>
</evidence>
<name>X0XKH3_9ZZZZ</name>
<organism evidence="1">
    <name type="scientific">marine sediment metagenome</name>
    <dbReference type="NCBI Taxonomy" id="412755"/>
    <lineage>
        <taxon>unclassified sequences</taxon>
        <taxon>metagenomes</taxon>
        <taxon>ecological metagenomes</taxon>
    </lineage>
</organism>
<feature type="non-terminal residue" evidence="1">
    <location>
        <position position="177"/>
    </location>
</feature>
<sequence>MSSPSNGAEVSGTSITFQWQASTGAKKYWLRISKNPSLTHATAFFSTDVGYVTQYTLTSLPDDGAVYYWGVYSGNDNGWCPKDEVLSNRRSFVIFSGASLTPKYERQTEQIFFELTAWSKEPVDLRIYNPDYYLLAQVYVPPKVETDKITETIPLPPAPIGGTYKLEMYSEITGELV</sequence>
<evidence type="ECO:0000313" key="1">
    <source>
        <dbReference type="EMBL" id="GAG37143.1"/>
    </source>
</evidence>
<dbReference type="EMBL" id="BARS01043206">
    <property type="protein sequence ID" value="GAG37143.1"/>
    <property type="molecule type" value="Genomic_DNA"/>
</dbReference>
<dbReference type="AlphaFoldDB" id="X0XKH3"/>
<gene>
    <name evidence="1" type="ORF">S01H1_65446</name>
</gene>
<reference evidence="1" key="1">
    <citation type="journal article" date="2014" name="Front. Microbiol.">
        <title>High frequency of phylogenetically diverse reductive dehalogenase-homologous genes in deep subseafloor sedimentary metagenomes.</title>
        <authorList>
            <person name="Kawai M."/>
            <person name="Futagami T."/>
            <person name="Toyoda A."/>
            <person name="Takaki Y."/>
            <person name="Nishi S."/>
            <person name="Hori S."/>
            <person name="Arai W."/>
            <person name="Tsubouchi T."/>
            <person name="Morono Y."/>
            <person name="Uchiyama I."/>
            <person name="Ito T."/>
            <person name="Fujiyama A."/>
            <person name="Inagaki F."/>
            <person name="Takami H."/>
        </authorList>
    </citation>
    <scope>NUCLEOTIDE SEQUENCE</scope>
    <source>
        <strain evidence="1">Expedition CK06-06</strain>
    </source>
</reference>
<accession>X0XKH3</accession>